<comment type="caution">
    <text evidence="3">The sequence shown here is derived from an EMBL/GenBank/DDBJ whole genome shotgun (WGS) entry which is preliminary data.</text>
</comment>
<dbReference type="AlphaFoldDB" id="A0A413VYT9"/>
<dbReference type="SUPFAM" id="SSF69318">
    <property type="entry name" value="Integrin alpha N-terminal domain"/>
    <property type="match status" value="1"/>
</dbReference>
<dbReference type="NCBIfam" id="TIGR04183">
    <property type="entry name" value="Por_Secre_tail"/>
    <property type="match status" value="1"/>
</dbReference>
<sequence length="374" mass="41290">MKKLILATLACLMAVFMYAQKSDGIVYWSYGAGYQFDFDLDGKIDLTVPTQTKDLQISEVFVYDANGDGYFDLCEVDRSCSVDQLIHWRFYYNDGNNNFIDPQEVVYGMAVGDKALSADFNGDGVGDVAIRRDNEYGLWWLIHFMAMAPDVNLAFGITESDYLLAGDMNNDGQADVVLYDKGNWLCSFTPSATEYKTPDFANQDIANMQFGTKNDIPLLLDFNGDGYDDMAICSVNDEEVNVNLRNPATKPENNGYSKSGRGSFDETFFMPAGIKPTCVRGVKLGKGSGTGVSTEKQEEAVSVYPVIVEKDASFAVKTNSDNNRISVYNVTGQLVRTIVAGPTTDIPVDGWSSGHYFVRVECGNNVVTKKLIIK</sequence>
<keyword evidence="1" id="KW-0732">Signal</keyword>
<accession>A0A413VYT9</accession>
<protein>
    <submittedName>
        <fullName evidence="3">T9SS C-terminal target domain-containing protein</fullName>
    </submittedName>
</protein>
<evidence type="ECO:0000256" key="1">
    <source>
        <dbReference type="SAM" id="SignalP"/>
    </source>
</evidence>
<dbReference type="InterPro" id="IPR026444">
    <property type="entry name" value="Secre_tail"/>
</dbReference>
<evidence type="ECO:0000313" key="4">
    <source>
        <dbReference type="Proteomes" id="UP000284379"/>
    </source>
</evidence>
<feature type="domain" description="Secretion system C-terminal sorting" evidence="2">
    <location>
        <begin position="318"/>
        <end position="373"/>
    </location>
</feature>
<feature type="chain" id="PRO_5019293279" evidence="1">
    <location>
        <begin position="22"/>
        <end position="374"/>
    </location>
</feature>
<evidence type="ECO:0000259" key="2">
    <source>
        <dbReference type="Pfam" id="PF18962"/>
    </source>
</evidence>
<dbReference type="Gene3D" id="2.130.10.130">
    <property type="entry name" value="Integrin alpha, N-terminal"/>
    <property type="match status" value="1"/>
</dbReference>
<proteinExistence type="predicted"/>
<feature type="signal peptide" evidence="1">
    <location>
        <begin position="1"/>
        <end position="21"/>
    </location>
</feature>
<evidence type="ECO:0000313" key="3">
    <source>
        <dbReference type="EMBL" id="RHB38736.1"/>
    </source>
</evidence>
<organism evidence="3 4">
    <name type="scientific">Bacteroides nordii</name>
    <dbReference type="NCBI Taxonomy" id="291645"/>
    <lineage>
        <taxon>Bacteria</taxon>
        <taxon>Pseudomonadati</taxon>
        <taxon>Bacteroidota</taxon>
        <taxon>Bacteroidia</taxon>
        <taxon>Bacteroidales</taxon>
        <taxon>Bacteroidaceae</taxon>
        <taxon>Bacteroides</taxon>
    </lineage>
</organism>
<dbReference type="RefSeq" id="WP_122200807.1">
    <property type="nucleotide sequence ID" value="NZ_CABJFV010000001.1"/>
</dbReference>
<dbReference type="Proteomes" id="UP000284379">
    <property type="component" value="Unassembled WGS sequence"/>
</dbReference>
<dbReference type="EMBL" id="QSGO01000001">
    <property type="protein sequence ID" value="RHB38736.1"/>
    <property type="molecule type" value="Genomic_DNA"/>
</dbReference>
<name>A0A413VYT9_9BACE</name>
<gene>
    <name evidence="3" type="ORF">DW888_00695</name>
</gene>
<dbReference type="InterPro" id="IPR028994">
    <property type="entry name" value="Integrin_alpha_N"/>
</dbReference>
<reference evidence="3 4" key="1">
    <citation type="submission" date="2018-08" db="EMBL/GenBank/DDBJ databases">
        <title>A genome reference for cultivated species of the human gut microbiota.</title>
        <authorList>
            <person name="Zou Y."/>
            <person name="Xue W."/>
            <person name="Luo G."/>
        </authorList>
    </citation>
    <scope>NUCLEOTIDE SEQUENCE [LARGE SCALE GENOMIC DNA]</scope>
    <source>
        <strain evidence="3 4">AM40-30BH</strain>
    </source>
</reference>
<dbReference type="Pfam" id="PF18962">
    <property type="entry name" value="Por_Secre_tail"/>
    <property type="match status" value="1"/>
</dbReference>